<dbReference type="Pfam" id="PF00698">
    <property type="entry name" value="Acyl_transf_1"/>
    <property type="match status" value="1"/>
</dbReference>
<dbReference type="AlphaFoldDB" id="A0A1H7PBH8"/>
<dbReference type="Gene3D" id="3.40.366.10">
    <property type="entry name" value="Malonyl-Coenzyme A Acyl Carrier Protein, domain 2"/>
    <property type="match status" value="1"/>
</dbReference>
<dbReference type="InterPro" id="IPR016036">
    <property type="entry name" value="Malonyl_transacylase_ACP-bd"/>
</dbReference>
<dbReference type="PANTHER" id="PTHR42681:SF6">
    <property type="entry name" value="BLL0263 PROTEIN"/>
    <property type="match status" value="1"/>
</dbReference>
<dbReference type="SMART" id="SM00827">
    <property type="entry name" value="PKS_AT"/>
    <property type="match status" value="1"/>
</dbReference>
<dbReference type="OrthoDB" id="9808564at2"/>
<reference evidence="3" key="1">
    <citation type="submission" date="2016-10" db="EMBL/GenBank/DDBJ databases">
        <authorList>
            <person name="Varghese N."/>
            <person name="Submissions S."/>
        </authorList>
    </citation>
    <scope>NUCLEOTIDE SEQUENCE [LARGE SCALE GENOMIC DNA]</scope>
    <source>
        <strain evidence="3">DSM 17044</strain>
    </source>
</reference>
<gene>
    <name evidence="2" type="ORF">SAMN05444354_105236</name>
</gene>
<dbReference type="GO" id="GO:0006633">
    <property type="term" value="P:fatty acid biosynthetic process"/>
    <property type="evidence" value="ECO:0007669"/>
    <property type="project" value="TreeGrafter"/>
</dbReference>
<dbReference type="PANTHER" id="PTHR42681">
    <property type="entry name" value="MALONYL-COA-ACYL CARRIER PROTEIN TRANSACYLASE, MITOCHONDRIAL"/>
    <property type="match status" value="1"/>
</dbReference>
<dbReference type="EMBL" id="FOAP01000005">
    <property type="protein sequence ID" value="SEL33103.1"/>
    <property type="molecule type" value="Genomic_DNA"/>
</dbReference>
<dbReference type="GO" id="GO:0005829">
    <property type="term" value="C:cytosol"/>
    <property type="evidence" value="ECO:0007669"/>
    <property type="project" value="TreeGrafter"/>
</dbReference>
<evidence type="ECO:0000313" key="2">
    <source>
        <dbReference type="EMBL" id="SEL33103.1"/>
    </source>
</evidence>
<evidence type="ECO:0000313" key="3">
    <source>
        <dbReference type="Proteomes" id="UP000182719"/>
    </source>
</evidence>
<dbReference type="SUPFAM" id="SSF52151">
    <property type="entry name" value="FabD/lysophospholipase-like"/>
    <property type="match status" value="1"/>
</dbReference>
<keyword evidence="3" id="KW-1185">Reference proteome</keyword>
<organism evidence="2 3">
    <name type="scientific">Stigmatella aurantiaca</name>
    <dbReference type="NCBI Taxonomy" id="41"/>
    <lineage>
        <taxon>Bacteria</taxon>
        <taxon>Pseudomonadati</taxon>
        <taxon>Myxococcota</taxon>
        <taxon>Myxococcia</taxon>
        <taxon>Myxococcales</taxon>
        <taxon>Cystobacterineae</taxon>
        <taxon>Archangiaceae</taxon>
        <taxon>Stigmatella</taxon>
    </lineage>
</organism>
<dbReference type="InterPro" id="IPR016035">
    <property type="entry name" value="Acyl_Trfase/lysoPLipase"/>
</dbReference>
<dbReference type="RefSeq" id="WP_075006555.1">
    <property type="nucleotide sequence ID" value="NZ_FOAP01000005.1"/>
</dbReference>
<dbReference type="GO" id="GO:0004314">
    <property type="term" value="F:[acyl-carrier-protein] S-malonyltransferase activity"/>
    <property type="evidence" value="ECO:0007669"/>
    <property type="project" value="TreeGrafter"/>
</dbReference>
<dbReference type="InterPro" id="IPR014043">
    <property type="entry name" value="Acyl_transferase_dom"/>
</dbReference>
<sequence length="334" mass="35444">MIQAPIAVLFPGQGGYFPGALAGLAGSHPAAQAVLAAMDPIARVHLGGTLSEYLASPPPPESEAHTLQAQGLYQLAIYGSSLVVYRLLESEGLVPRVFVGHSFGELAAMVCAGGFTVEEGTEILCERVTALQQLGAHSGFMAALGTGVAQAEQLVNQVGSPQLAIAAENHSGQTALSGAEEAMAQVQRLCGPLRIAFKRMNSLYPFHCPGVMQPIAEDFGARLRRFASRPLRAPVFSPILGRYYGPEEPLTGHLAQHLIHRVRFSTALHTLAQEGLTVFIECGASRALSSFAQSELEAPEVFTLTLLHSRAPAPESVAAGLQALRARRLLPEER</sequence>
<dbReference type="SUPFAM" id="SSF55048">
    <property type="entry name" value="Probable ACP-binding domain of malonyl-CoA ACP transacylase"/>
    <property type="match status" value="1"/>
</dbReference>
<feature type="domain" description="Malonyl-CoA:ACP transacylase (MAT)" evidence="1">
    <location>
        <begin position="9"/>
        <end position="311"/>
    </location>
</feature>
<proteinExistence type="predicted"/>
<dbReference type="InterPro" id="IPR001227">
    <property type="entry name" value="Ac_transferase_dom_sf"/>
</dbReference>
<evidence type="ECO:0000259" key="1">
    <source>
        <dbReference type="SMART" id="SM00827"/>
    </source>
</evidence>
<protein>
    <submittedName>
        <fullName evidence="2">Malonyl CoA-acyl carrier protein transacylase</fullName>
    </submittedName>
</protein>
<accession>A0A1H7PBH8</accession>
<dbReference type="Proteomes" id="UP000182719">
    <property type="component" value="Unassembled WGS sequence"/>
</dbReference>
<name>A0A1H7PBH8_STIAU</name>
<dbReference type="InterPro" id="IPR050858">
    <property type="entry name" value="Mal-CoA-ACP_Trans/PKS_FabD"/>
</dbReference>